<comment type="domain">
    <text evidence="5">Contains a C-terminal catalytic domain, and an N-terminal region which modulates catalytic activity.</text>
</comment>
<sequence length="356" mass="37340">MEAPRPPGTGPRRVRVLVVDDSAVVRNVFQQELSADPEIEVVGTAPDPFAARDLILERSPDVITLDVEMPRMDGLTFLHKIMRYRPTPVIVVSSLTPAGGALALEALAAGACDVMCKPGAAYSVGEMTADLVEKVKEAAAAGVRAPAPLPPPPRAATSCALSRTTHQVVAIGASTGGTVAIERILVALPPSAPGIVITQHMPELFTRFFAKRLRDQSGLDAREAQGGESVVPGTVLVAPGNRHMLLRRSGARYVVEVKDGPRVNRHRPSVDVMFRSVARTAGSNAVGVILTGMGGDGAQGLLAMREAGARTVAQDEGSCVVYGMPKVAVEAGAVERTLPLDRIAPELLRLTDGALP</sequence>
<dbReference type="SUPFAM" id="SSF52738">
    <property type="entry name" value="Methylesterase CheB, C-terminal domain"/>
    <property type="match status" value="1"/>
</dbReference>
<gene>
    <name evidence="5" type="primary">cheB</name>
    <name evidence="10" type="ordered locus">A2cp1_2580</name>
</gene>
<comment type="catalytic activity">
    <reaction evidence="4 5">
        <text>[protein]-L-glutamate 5-O-methyl ester + H2O = L-glutamyl-[protein] + methanol + H(+)</text>
        <dbReference type="Rhea" id="RHEA:23236"/>
        <dbReference type="Rhea" id="RHEA-COMP:10208"/>
        <dbReference type="Rhea" id="RHEA-COMP:10311"/>
        <dbReference type="ChEBI" id="CHEBI:15377"/>
        <dbReference type="ChEBI" id="CHEBI:15378"/>
        <dbReference type="ChEBI" id="CHEBI:17790"/>
        <dbReference type="ChEBI" id="CHEBI:29973"/>
        <dbReference type="ChEBI" id="CHEBI:82795"/>
        <dbReference type="EC" id="3.1.1.61"/>
    </reaction>
</comment>
<dbReference type="CDD" id="cd17541">
    <property type="entry name" value="REC_CheB-like"/>
    <property type="match status" value="1"/>
</dbReference>
<evidence type="ECO:0000256" key="6">
    <source>
        <dbReference type="PROSITE-ProRule" id="PRU00050"/>
    </source>
</evidence>
<dbReference type="InterPro" id="IPR035909">
    <property type="entry name" value="CheB_C"/>
</dbReference>
<keyword evidence="2 5" id="KW-0145">Chemotaxis</keyword>
<evidence type="ECO:0000256" key="4">
    <source>
        <dbReference type="ARBA" id="ARBA00048267"/>
    </source>
</evidence>
<dbReference type="InterPro" id="IPR008248">
    <property type="entry name" value="CheB-like"/>
</dbReference>
<dbReference type="PROSITE" id="PS50122">
    <property type="entry name" value="CHEB"/>
    <property type="match status" value="1"/>
</dbReference>
<dbReference type="InterPro" id="IPR001789">
    <property type="entry name" value="Sig_transdc_resp-reg_receiver"/>
</dbReference>
<keyword evidence="3 5" id="KW-0378">Hydrolase</keyword>
<dbReference type="GO" id="GO:0008984">
    <property type="term" value="F:protein-glutamate methylesterase activity"/>
    <property type="evidence" value="ECO:0007669"/>
    <property type="project" value="UniProtKB-UniRule"/>
</dbReference>
<dbReference type="InterPro" id="IPR000673">
    <property type="entry name" value="Sig_transdc_resp-reg_Me-estase"/>
</dbReference>
<protein>
    <recommendedName>
        <fullName evidence="5">Protein-glutamate methylesterase/protein-glutamine glutaminase</fullName>
        <ecNumber evidence="5">3.1.1.61</ecNumber>
        <ecNumber evidence="5">3.5.1.44</ecNumber>
    </recommendedName>
</protein>
<evidence type="ECO:0000256" key="7">
    <source>
        <dbReference type="PROSITE-ProRule" id="PRU00169"/>
    </source>
</evidence>
<feature type="domain" description="CheB-type methylesterase" evidence="9">
    <location>
        <begin position="162"/>
        <end position="354"/>
    </location>
</feature>
<dbReference type="EC" id="3.1.1.61" evidence="5"/>
<dbReference type="SUPFAM" id="SSF52172">
    <property type="entry name" value="CheY-like"/>
    <property type="match status" value="1"/>
</dbReference>
<dbReference type="GO" id="GO:0050568">
    <property type="term" value="F:protein-glutamine glutaminase activity"/>
    <property type="evidence" value="ECO:0007669"/>
    <property type="project" value="UniProtKB-UniRule"/>
</dbReference>
<comment type="similarity">
    <text evidence="5">Belongs to the CheB family.</text>
</comment>
<evidence type="ECO:0000256" key="2">
    <source>
        <dbReference type="ARBA" id="ARBA00022500"/>
    </source>
</evidence>
<evidence type="ECO:0000259" key="8">
    <source>
        <dbReference type="PROSITE" id="PS50110"/>
    </source>
</evidence>
<comment type="PTM">
    <text evidence="5">Phosphorylated by CheA. Phosphorylation of the N-terminal regulatory domain activates the methylesterase activity.</text>
</comment>
<dbReference type="EC" id="3.5.1.44" evidence="5"/>
<dbReference type="NCBIfam" id="NF009206">
    <property type="entry name" value="PRK12555.1"/>
    <property type="match status" value="1"/>
</dbReference>
<evidence type="ECO:0000256" key="1">
    <source>
        <dbReference type="ARBA" id="ARBA00022490"/>
    </source>
</evidence>
<reference evidence="10" key="1">
    <citation type="submission" date="2009-01" db="EMBL/GenBank/DDBJ databases">
        <title>Complete sequence of Anaeromyxobacter dehalogenans 2CP-1.</title>
        <authorList>
            <consortium name="US DOE Joint Genome Institute"/>
            <person name="Lucas S."/>
            <person name="Copeland A."/>
            <person name="Lapidus A."/>
            <person name="Glavina del Rio T."/>
            <person name="Dalin E."/>
            <person name="Tice H."/>
            <person name="Bruce D."/>
            <person name="Goodwin L."/>
            <person name="Pitluck S."/>
            <person name="Saunders E."/>
            <person name="Brettin T."/>
            <person name="Detter J.C."/>
            <person name="Han C."/>
            <person name="Larimer F."/>
            <person name="Land M."/>
            <person name="Hauser L."/>
            <person name="Kyrpides N."/>
            <person name="Ovchinnikova G."/>
            <person name="Beliaev A.S."/>
            <person name="Richardson P."/>
        </authorList>
    </citation>
    <scope>NUCLEOTIDE SEQUENCE</scope>
    <source>
        <strain evidence="10">2CP-1</strain>
    </source>
</reference>
<dbReference type="AlphaFoldDB" id="B8JCH7"/>
<evidence type="ECO:0000259" key="9">
    <source>
        <dbReference type="PROSITE" id="PS50122"/>
    </source>
</evidence>
<dbReference type="GO" id="GO:0006935">
    <property type="term" value="P:chemotaxis"/>
    <property type="evidence" value="ECO:0007669"/>
    <property type="project" value="UniProtKB-UniRule"/>
</dbReference>
<dbReference type="PROSITE" id="PS50110">
    <property type="entry name" value="RESPONSE_REGULATORY"/>
    <property type="match status" value="1"/>
</dbReference>
<dbReference type="InterPro" id="IPR011006">
    <property type="entry name" value="CheY-like_superfamily"/>
</dbReference>
<dbReference type="RefSeq" id="WP_012633705.1">
    <property type="nucleotide sequence ID" value="NC_011891.1"/>
</dbReference>
<dbReference type="GO" id="GO:0005737">
    <property type="term" value="C:cytoplasm"/>
    <property type="evidence" value="ECO:0007669"/>
    <property type="project" value="UniProtKB-SubCell"/>
</dbReference>
<dbReference type="Pfam" id="PF01339">
    <property type="entry name" value="CheB_methylest"/>
    <property type="match status" value="1"/>
</dbReference>
<dbReference type="Proteomes" id="UP000007089">
    <property type="component" value="Chromosome"/>
</dbReference>
<evidence type="ECO:0000313" key="11">
    <source>
        <dbReference type="Proteomes" id="UP000007089"/>
    </source>
</evidence>
<evidence type="ECO:0000313" key="10">
    <source>
        <dbReference type="EMBL" id="ACL65917.1"/>
    </source>
</evidence>
<dbReference type="EMBL" id="CP001359">
    <property type="protein sequence ID" value="ACL65917.1"/>
    <property type="molecule type" value="Genomic_DNA"/>
</dbReference>
<dbReference type="Pfam" id="PF00072">
    <property type="entry name" value="Response_reg"/>
    <property type="match status" value="1"/>
</dbReference>
<dbReference type="HOGENOM" id="CLU_000445_51_0_7"/>
<organism evidence="10 11">
    <name type="scientific">Anaeromyxobacter dehalogenans (strain ATCC BAA-258 / DSM 21875 / 2CP-1)</name>
    <dbReference type="NCBI Taxonomy" id="455488"/>
    <lineage>
        <taxon>Bacteria</taxon>
        <taxon>Pseudomonadati</taxon>
        <taxon>Myxococcota</taxon>
        <taxon>Myxococcia</taxon>
        <taxon>Myxococcales</taxon>
        <taxon>Cystobacterineae</taxon>
        <taxon>Anaeromyxobacteraceae</taxon>
        <taxon>Anaeromyxobacter</taxon>
    </lineage>
</organism>
<dbReference type="HAMAP" id="MF_00099">
    <property type="entry name" value="CheB_chemtxs"/>
    <property type="match status" value="1"/>
</dbReference>
<comment type="catalytic activity">
    <reaction evidence="5">
        <text>L-glutaminyl-[protein] + H2O = L-glutamyl-[protein] + NH4(+)</text>
        <dbReference type="Rhea" id="RHEA:16441"/>
        <dbReference type="Rhea" id="RHEA-COMP:10207"/>
        <dbReference type="Rhea" id="RHEA-COMP:10208"/>
        <dbReference type="ChEBI" id="CHEBI:15377"/>
        <dbReference type="ChEBI" id="CHEBI:28938"/>
        <dbReference type="ChEBI" id="CHEBI:29973"/>
        <dbReference type="ChEBI" id="CHEBI:30011"/>
        <dbReference type="EC" id="3.5.1.44"/>
    </reaction>
</comment>
<feature type="active site" evidence="5 6">
    <location>
        <position position="200"/>
    </location>
</feature>
<name>B8JCH7_ANAD2</name>
<dbReference type="GO" id="GO:0000156">
    <property type="term" value="F:phosphorelay response regulator activity"/>
    <property type="evidence" value="ECO:0007669"/>
    <property type="project" value="InterPro"/>
</dbReference>
<dbReference type="PANTHER" id="PTHR42872:SF6">
    <property type="entry name" value="PROTEIN-GLUTAMATE METHYLESTERASE_PROTEIN-GLUTAMINE GLUTAMINASE"/>
    <property type="match status" value="1"/>
</dbReference>
<dbReference type="CDD" id="cd16432">
    <property type="entry name" value="CheB_Rec"/>
    <property type="match status" value="1"/>
</dbReference>
<keyword evidence="1 5" id="KW-0963">Cytoplasm</keyword>
<dbReference type="KEGG" id="acp:A2cp1_2580"/>
<feature type="active site" evidence="5 6">
    <location>
        <position position="296"/>
    </location>
</feature>
<keyword evidence="5 7" id="KW-0597">Phosphoprotein</keyword>
<dbReference type="Gene3D" id="3.40.50.2300">
    <property type="match status" value="1"/>
</dbReference>
<dbReference type="SMART" id="SM00448">
    <property type="entry name" value="REC"/>
    <property type="match status" value="1"/>
</dbReference>
<comment type="subcellular location">
    <subcellularLocation>
        <location evidence="5">Cytoplasm</location>
    </subcellularLocation>
</comment>
<dbReference type="Gene3D" id="3.40.50.180">
    <property type="entry name" value="Methylesterase CheB, C-terminal domain"/>
    <property type="match status" value="1"/>
</dbReference>
<evidence type="ECO:0000256" key="5">
    <source>
        <dbReference type="HAMAP-Rule" id="MF_00099"/>
    </source>
</evidence>
<proteinExistence type="inferred from homology"/>
<dbReference type="PANTHER" id="PTHR42872">
    <property type="entry name" value="PROTEIN-GLUTAMATE METHYLESTERASE/PROTEIN-GLUTAMINE GLUTAMINASE"/>
    <property type="match status" value="1"/>
</dbReference>
<keyword evidence="11" id="KW-1185">Reference proteome</keyword>
<evidence type="ECO:0000256" key="3">
    <source>
        <dbReference type="ARBA" id="ARBA00022801"/>
    </source>
</evidence>
<comment type="function">
    <text evidence="5">Involved in chemotaxis. Part of a chemotaxis signal transduction system that modulates chemotaxis in response to various stimuli. Catalyzes the demethylation of specific methylglutamate residues introduced into the chemoreceptors (methyl-accepting chemotaxis proteins or MCP) by CheR. Also mediates the irreversible deamidation of specific glutamine residues to glutamic acid.</text>
</comment>
<dbReference type="PIRSF" id="PIRSF000876">
    <property type="entry name" value="RR_chemtxs_CheB"/>
    <property type="match status" value="1"/>
</dbReference>
<dbReference type="NCBIfam" id="NF001965">
    <property type="entry name" value="PRK00742.1"/>
    <property type="match status" value="1"/>
</dbReference>
<accession>B8JCH7</accession>
<feature type="active site" evidence="5 6">
    <location>
        <position position="174"/>
    </location>
</feature>
<feature type="modified residue" description="4-aspartylphosphate" evidence="5 7">
    <location>
        <position position="66"/>
    </location>
</feature>
<feature type="domain" description="Response regulatory" evidence="8">
    <location>
        <begin position="15"/>
        <end position="132"/>
    </location>
</feature>